<reference evidence="2 3" key="1">
    <citation type="submission" date="2019-03" db="EMBL/GenBank/DDBJ databases">
        <authorList>
            <person name="Gaulin E."/>
            <person name="Dumas B."/>
        </authorList>
    </citation>
    <scope>NUCLEOTIDE SEQUENCE [LARGE SCALE GENOMIC DNA]</scope>
    <source>
        <strain evidence="2">CBS 568.67</strain>
    </source>
</reference>
<dbReference type="Gene3D" id="1.10.510.10">
    <property type="entry name" value="Transferase(Phosphotransferase) domain 1"/>
    <property type="match status" value="1"/>
</dbReference>
<name>A0A485KFU9_9STRA</name>
<dbReference type="OrthoDB" id="155726at2759"/>
<dbReference type="EMBL" id="CAADRA010002792">
    <property type="protein sequence ID" value="VFT83541.1"/>
    <property type="molecule type" value="Genomic_DNA"/>
</dbReference>
<dbReference type="InterPro" id="IPR011009">
    <property type="entry name" value="Kinase-like_dom_sf"/>
</dbReference>
<dbReference type="SUPFAM" id="SSF56112">
    <property type="entry name" value="Protein kinase-like (PK-like)"/>
    <property type="match status" value="1"/>
</dbReference>
<evidence type="ECO:0000313" key="2">
    <source>
        <dbReference type="EMBL" id="VFT83541.1"/>
    </source>
</evidence>
<keyword evidence="3" id="KW-1185">Reference proteome</keyword>
<gene>
    <name evidence="2" type="primary">Aste57867_6559</name>
    <name evidence="1" type="ORF">As57867_006542</name>
    <name evidence="2" type="ORF">ASTE57867_6559</name>
</gene>
<proteinExistence type="predicted"/>
<protein>
    <submittedName>
        <fullName evidence="2">Aste57867_6559 protein</fullName>
    </submittedName>
</protein>
<dbReference type="EMBL" id="VJMH01002789">
    <property type="protein sequence ID" value="KAF0707674.1"/>
    <property type="molecule type" value="Genomic_DNA"/>
</dbReference>
<accession>A0A485KFU9</accession>
<dbReference type="Proteomes" id="UP000332933">
    <property type="component" value="Unassembled WGS sequence"/>
</dbReference>
<evidence type="ECO:0000313" key="1">
    <source>
        <dbReference type="EMBL" id="KAF0707674.1"/>
    </source>
</evidence>
<dbReference type="AlphaFoldDB" id="A0A485KFU9"/>
<evidence type="ECO:0000313" key="3">
    <source>
        <dbReference type="Proteomes" id="UP000332933"/>
    </source>
</evidence>
<reference evidence="1" key="2">
    <citation type="submission" date="2019-06" db="EMBL/GenBank/DDBJ databases">
        <title>Genomics analysis of Aphanomyces spp. identifies a new class of oomycete effector associated with host adaptation.</title>
        <authorList>
            <person name="Gaulin E."/>
        </authorList>
    </citation>
    <scope>NUCLEOTIDE SEQUENCE</scope>
    <source>
        <strain evidence="1">CBS 578.67</strain>
    </source>
</reference>
<organism evidence="2 3">
    <name type="scientific">Aphanomyces stellatus</name>
    <dbReference type="NCBI Taxonomy" id="120398"/>
    <lineage>
        <taxon>Eukaryota</taxon>
        <taxon>Sar</taxon>
        <taxon>Stramenopiles</taxon>
        <taxon>Oomycota</taxon>
        <taxon>Saprolegniomycetes</taxon>
        <taxon>Saprolegniales</taxon>
        <taxon>Verrucalvaceae</taxon>
        <taxon>Aphanomyces</taxon>
    </lineage>
</organism>
<sequence>MRIFLALKDGAWIPSKSDIIRAMKKGEVCDTIKKLVHEDMELDPADTIGACFVGELEMKKPEIGSRQIHVLVVVSDHVVVPCGRILPKKRKIVDLKDELPAPSSFAKCRGKFSWIRILKKLDGQIECHRMPNSNESTPVPQVLLHETFSRFESNCTYINFDKSDCDFIVEFCNAMSDGYENETDLAEKARDILGHYLLSECPRGGSIVRIEINNSISDGSYLFGNALLLNLEVKVQKGEGGGDPTMQNIAYYVKFPYHDSAMIDGEKVNINYYDRIVRFVFAARVIQTGRDVIVKFAKRYGRKVHEYCADVGFAPRLLHVEVLSNTWEFVVMEKLELLPISKAPVEAAFIREQILKIKNHLAAAAFVHGDLREVNIQWDSSNGRVVLIDFDWSGEDDTVIYPPFMNSDISWPPEAETNKPLRIQHDAWWIDSLLSRLD</sequence>